<feature type="domain" description="Ubiquitin-like" evidence="17">
    <location>
        <begin position="953"/>
        <end position="1018"/>
    </location>
</feature>
<proteinExistence type="inferred from homology"/>
<comment type="caution">
    <text evidence="20">The sequence shown here is derived from an EMBL/GenBank/DDBJ whole genome shotgun (WGS) entry which is preliminary data.</text>
</comment>
<feature type="domain" description="USP" evidence="18">
    <location>
        <begin position="106"/>
        <end position="405"/>
    </location>
</feature>
<keyword evidence="5" id="KW-0645">Protease</keyword>
<dbReference type="SUPFAM" id="SSF54236">
    <property type="entry name" value="Ubiquitin-like"/>
    <property type="match status" value="1"/>
</dbReference>
<evidence type="ECO:0000256" key="7">
    <source>
        <dbReference type="ARBA" id="ARBA00022786"/>
    </source>
</evidence>
<evidence type="ECO:0000256" key="13">
    <source>
        <dbReference type="ARBA" id="ARBA00075174"/>
    </source>
</evidence>
<dbReference type="PROSITE" id="PS00972">
    <property type="entry name" value="USP_1"/>
    <property type="match status" value="1"/>
</dbReference>
<dbReference type="GO" id="GO:0016579">
    <property type="term" value="P:protein deubiquitination"/>
    <property type="evidence" value="ECO:0007669"/>
    <property type="project" value="InterPro"/>
</dbReference>
<dbReference type="EMBL" id="PKMF04000076">
    <property type="protein sequence ID" value="KAK7852438.1"/>
    <property type="molecule type" value="Genomic_DNA"/>
</dbReference>
<feature type="region of interest" description="Disordered" evidence="16">
    <location>
        <begin position="384"/>
        <end position="418"/>
    </location>
</feature>
<dbReference type="InterPro" id="IPR035927">
    <property type="entry name" value="DUSP-like_sf"/>
</dbReference>
<reference evidence="20 21" key="1">
    <citation type="journal article" date="2018" name="Sci. Data">
        <title>The draft genome sequence of cork oak.</title>
        <authorList>
            <person name="Ramos A.M."/>
            <person name="Usie A."/>
            <person name="Barbosa P."/>
            <person name="Barros P.M."/>
            <person name="Capote T."/>
            <person name="Chaves I."/>
            <person name="Simoes F."/>
            <person name="Abreu I."/>
            <person name="Carrasquinho I."/>
            <person name="Faro C."/>
            <person name="Guimaraes J.B."/>
            <person name="Mendonca D."/>
            <person name="Nobrega F."/>
            <person name="Rodrigues L."/>
            <person name="Saibo N.J.M."/>
            <person name="Varela M.C."/>
            <person name="Egas C."/>
            <person name="Matos J."/>
            <person name="Miguel C.M."/>
            <person name="Oliveira M.M."/>
            <person name="Ricardo C.P."/>
            <person name="Goncalves S."/>
        </authorList>
    </citation>
    <scope>NUCLEOTIDE SEQUENCE [LARGE SCALE GENOMIC DNA]</scope>
    <source>
        <strain evidence="21">cv. HL8</strain>
    </source>
</reference>
<dbReference type="InterPro" id="IPR018200">
    <property type="entry name" value="USP_CS"/>
</dbReference>
<keyword evidence="8 20" id="KW-0378">Hydrolase</keyword>
<dbReference type="PROSITE" id="PS00973">
    <property type="entry name" value="USP_2"/>
    <property type="match status" value="1"/>
</dbReference>
<dbReference type="PROSITE" id="PS50235">
    <property type="entry name" value="USP_3"/>
    <property type="match status" value="1"/>
</dbReference>
<evidence type="ECO:0000256" key="5">
    <source>
        <dbReference type="ARBA" id="ARBA00022670"/>
    </source>
</evidence>
<protein>
    <recommendedName>
        <fullName evidence="12">Ubiquitin carboxyl-terminal hydrolase 26</fullName>
        <ecNumber evidence="4">3.4.19.12</ecNumber>
    </recommendedName>
    <alternativeName>
        <fullName evidence="15">Deubiquitinating enzyme 26</fullName>
    </alternativeName>
    <alternativeName>
        <fullName evidence="13">Ubiquitin thioesterase 26</fullName>
    </alternativeName>
    <alternativeName>
        <fullName evidence="14">Ubiquitin-specific-processing protease 26</fullName>
    </alternativeName>
</protein>
<dbReference type="CDD" id="cd01795">
    <property type="entry name" value="Ubl_USP48"/>
    <property type="match status" value="1"/>
</dbReference>
<evidence type="ECO:0000259" key="17">
    <source>
        <dbReference type="PROSITE" id="PS50053"/>
    </source>
</evidence>
<evidence type="ECO:0000256" key="14">
    <source>
        <dbReference type="ARBA" id="ARBA00078771"/>
    </source>
</evidence>
<dbReference type="InterPro" id="IPR044743">
    <property type="entry name" value="Ubl_USP48"/>
</dbReference>
<dbReference type="GO" id="GO:0004197">
    <property type="term" value="F:cysteine-type endopeptidase activity"/>
    <property type="evidence" value="ECO:0007669"/>
    <property type="project" value="InterPro"/>
</dbReference>
<dbReference type="Proteomes" id="UP000237347">
    <property type="component" value="Unassembled WGS sequence"/>
</dbReference>
<dbReference type="FunFam" id="3.90.70.10:FF:000049">
    <property type="entry name" value="ubiquitin carboxyl-terminal hydrolase 48"/>
    <property type="match status" value="1"/>
</dbReference>
<dbReference type="InterPro" id="IPR050164">
    <property type="entry name" value="Peptidase_C19"/>
</dbReference>
<evidence type="ECO:0000256" key="12">
    <source>
        <dbReference type="ARBA" id="ARBA00071636"/>
    </source>
</evidence>
<dbReference type="InterPro" id="IPR000626">
    <property type="entry name" value="Ubiquitin-like_dom"/>
</dbReference>
<evidence type="ECO:0000313" key="21">
    <source>
        <dbReference type="Proteomes" id="UP000237347"/>
    </source>
</evidence>
<keyword evidence="7" id="KW-0833">Ubl conjugation pathway</keyword>
<evidence type="ECO:0000256" key="8">
    <source>
        <dbReference type="ARBA" id="ARBA00022801"/>
    </source>
</evidence>
<dbReference type="GO" id="GO:0004843">
    <property type="term" value="F:cysteine-type deubiquitinase activity"/>
    <property type="evidence" value="ECO:0007669"/>
    <property type="project" value="UniProtKB-EC"/>
</dbReference>
<dbReference type="GO" id="GO:0005634">
    <property type="term" value="C:nucleus"/>
    <property type="evidence" value="ECO:0007669"/>
    <property type="project" value="UniProtKB-SubCell"/>
</dbReference>
<evidence type="ECO:0000256" key="6">
    <source>
        <dbReference type="ARBA" id="ARBA00022737"/>
    </source>
</evidence>
<dbReference type="InterPro" id="IPR028889">
    <property type="entry name" value="USP"/>
</dbReference>
<sequence length="1050" mass="118327">MSRPTTRSKNKRHRQEDNVDITSEILRKIHTTGEITDDDVNQLYKTWKPVCQGCRVNTKDNPNCFCGLIPPLNGSRKVGLWQKMSDILQALGPDPTKDLRASDTPVGLTNLGATCYANSILQCLHMNKSFRGGIFSLEPDVLRQNPVLDQLARLFAKLHTSRMAFIDSSPFVKTLELDNGVQQDSHEFLTLLLCLLERCLSNSKVSKARTIVQDLFRGRVSHVTTCSQCGKDSEASSNMEDFYELELNVKGLKTLDESLDDYLSVEELHGDNQYFCESCKTRVDATRSIKLRALPDVLNFQLKRCVFLPKTTMKKKITSAFCFPGELDMRQRLSEPSQSELIYDLSAVLIHKGTAVNSGHYVAHIKDEDTGQWWEFDDEQVSNLGHHPFGEGSSSSPSKTVETKPVHPSCPEPRNIVANGNHVNSVEPKSSESSTNINAEIFSSGDAYMLMYNLRQARKDSEKKDKVSGASDTEIEADTVSLHDGVSLPSHLCEEIKNWNASYDDACNQYELNKEGELDRITKRRQEVRSVLSEAPVRSTEEAFFWISAEWLRQWADNITPPVLDNTSIQCLHGKVPLSKYDGGPTLANNDYCMDCLIDGARTVVCGDSYRDRRTIMKQIATEAIQGTSVDGAYYWLKRKILDAPSEGDAGPTEAITCPHEQLRPDQATGAKRVLVPENLWLFLYEDAIAVKPDELSGCSAFPSDSKQCSQCSDDLSEEAVKEDSLRVVKLKQRQNHEKLAMGKSIPLFPDCKYYLVPSSWLSKWKDYINASGRNVSSFGKPETLDSVIDMLKCEKHTRLLERPPELVCKRGTIFQKTDGLTIITENDWKCFCEEWGGTKEKGISAIIEYSCNAGNFMVGNCEELPVCEENLSSHEEVNTENESRQPAIRTCPEICEECIGERESCELMQKLNYCNEDIYVFFARDKEAPKSFLEASDTSFEPDRRVSKRSRKTNNGDLINLKVSGSTSIYQLKMMIWESFGVVKENQILRKGARIIDKESATLADMNIFPGDKLWVIDSEIHEHRDIAEAVAVPRSMSFSLQKKSWFAM</sequence>
<dbReference type="PROSITE" id="PS50053">
    <property type="entry name" value="UBIQUITIN_2"/>
    <property type="match status" value="1"/>
</dbReference>
<evidence type="ECO:0000256" key="11">
    <source>
        <dbReference type="ARBA" id="ARBA00056392"/>
    </source>
</evidence>
<evidence type="ECO:0000256" key="1">
    <source>
        <dbReference type="ARBA" id="ARBA00000707"/>
    </source>
</evidence>
<keyword evidence="10" id="KW-0539">Nucleus</keyword>
<organism evidence="20 21">
    <name type="scientific">Quercus suber</name>
    <name type="common">Cork oak</name>
    <dbReference type="NCBI Taxonomy" id="58331"/>
    <lineage>
        <taxon>Eukaryota</taxon>
        <taxon>Viridiplantae</taxon>
        <taxon>Streptophyta</taxon>
        <taxon>Embryophyta</taxon>
        <taxon>Tracheophyta</taxon>
        <taxon>Spermatophyta</taxon>
        <taxon>Magnoliopsida</taxon>
        <taxon>eudicotyledons</taxon>
        <taxon>Gunneridae</taxon>
        <taxon>Pentapetalae</taxon>
        <taxon>rosids</taxon>
        <taxon>fabids</taxon>
        <taxon>Fagales</taxon>
        <taxon>Fagaceae</taxon>
        <taxon>Quercus</taxon>
    </lineage>
</organism>
<keyword evidence="21" id="KW-1185">Reference proteome</keyword>
<comment type="similarity">
    <text evidence="3">Belongs to the peptidase C19 family.</text>
</comment>
<dbReference type="InterPro" id="IPR033841">
    <property type="entry name" value="Pep_USP48"/>
</dbReference>
<evidence type="ECO:0000256" key="15">
    <source>
        <dbReference type="ARBA" id="ARBA00082179"/>
    </source>
</evidence>
<keyword evidence="6" id="KW-0677">Repeat</keyword>
<dbReference type="Gene3D" id="3.30.2230.10">
    <property type="entry name" value="DUSP-like"/>
    <property type="match status" value="1"/>
</dbReference>
<comment type="subcellular location">
    <subcellularLocation>
        <location evidence="2">Nucleus</location>
    </subcellularLocation>
</comment>
<dbReference type="AlphaFoldDB" id="A0AAW0LL94"/>
<dbReference type="InterPro" id="IPR029071">
    <property type="entry name" value="Ubiquitin-like_domsf"/>
</dbReference>
<dbReference type="Gene3D" id="3.90.70.10">
    <property type="entry name" value="Cysteine proteinases"/>
    <property type="match status" value="1"/>
</dbReference>
<evidence type="ECO:0000313" key="20">
    <source>
        <dbReference type="EMBL" id="KAK7852438.1"/>
    </source>
</evidence>
<evidence type="ECO:0000256" key="3">
    <source>
        <dbReference type="ARBA" id="ARBA00009085"/>
    </source>
</evidence>
<evidence type="ECO:0000256" key="2">
    <source>
        <dbReference type="ARBA" id="ARBA00004123"/>
    </source>
</evidence>
<evidence type="ECO:0000256" key="9">
    <source>
        <dbReference type="ARBA" id="ARBA00022807"/>
    </source>
</evidence>
<comment type="function">
    <text evidence="11">Recognizes and hydrolyzes the peptide bond at the C-terminal Gly of ubiquitin. Involved in the processing of poly-ubiquitin precursors as well as that of ubiquitinated proteins. Deubiquitinates H2BK143ub1 of histone H2B.</text>
</comment>
<dbReference type="PROSITE" id="PS51283">
    <property type="entry name" value="DUSP"/>
    <property type="match status" value="1"/>
</dbReference>
<evidence type="ECO:0000259" key="18">
    <source>
        <dbReference type="PROSITE" id="PS50235"/>
    </source>
</evidence>
<evidence type="ECO:0000256" key="10">
    <source>
        <dbReference type="ARBA" id="ARBA00023242"/>
    </source>
</evidence>
<dbReference type="InterPro" id="IPR006615">
    <property type="entry name" value="Pept_C19_DUSP"/>
</dbReference>
<dbReference type="GO" id="GO:0005829">
    <property type="term" value="C:cytosol"/>
    <property type="evidence" value="ECO:0007669"/>
    <property type="project" value="TreeGrafter"/>
</dbReference>
<dbReference type="CDD" id="cd02668">
    <property type="entry name" value="Peptidase_C19L"/>
    <property type="match status" value="1"/>
</dbReference>
<keyword evidence="9" id="KW-0788">Thiol protease</keyword>
<dbReference type="InterPro" id="IPR038765">
    <property type="entry name" value="Papain-like_cys_pep_sf"/>
</dbReference>
<accession>A0AAW0LL94</accession>
<dbReference type="PANTHER" id="PTHR24006:SF722">
    <property type="entry name" value="UBIQUITIN CARBOXYL-TERMINAL HYDROLASE 48"/>
    <property type="match status" value="1"/>
</dbReference>
<dbReference type="EC" id="3.4.19.12" evidence="4"/>
<evidence type="ECO:0000259" key="19">
    <source>
        <dbReference type="PROSITE" id="PS51283"/>
    </source>
</evidence>
<dbReference type="PANTHER" id="PTHR24006">
    <property type="entry name" value="UBIQUITIN CARBOXYL-TERMINAL HYDROLASE"/>
    <property type="match status" value="1"/>
</dbReference>
<name>A0AAW0LL94_QUESU</name>
<evidence type="ECO:0000256" key="4">
    <source>
        <dbReference type="ARBA" id="ARBA00012759"/>
    </source>
</evidence>
<dbReference type="Gene3D" id="3.10.20.90">
    <property type="entry name" value="Phosphatidylinositol 3-kinase Catalytic Subunit, Chain A, domain 1"/>
    <property type="match status" value="1"/>
</dbReference>
<gene>
    <name evidence="20" type="primary">UBP26</name>
    <name evidence="20" type="ORF">CFP56_039055</name>
</gene>
<evidence type="ECO:0000256" key="16">
    <source>
        <dbReference type="SAM" id="MobiDB-lite"/>
    </source>
</evidence>
<comment type="catalytic activity">
    <reaction evidence="1">
        <text>Thiol-dependent hydrolysis of ester, thioester, amide, peptide and isopeptide bonds formed by the C-terminal Gly of ubiquitin (a 76-residue protein attached to proteins as an intracellular targeting signal).</text>
        <dbReference type="EC" id="3.4.19.12"/>
    </reaction>
</comment>
<dbReference type="InterPro" id="IPR001394">
    <property type="entry name" value="Peptidase_C19_UCH"/>
</dbReference>
<dbReference type="SUPFAM" id="SSF54001">
    <property type="entry name" value="Cysteine proteinases"/>
    <property type="match status" value="1"/>
</dbReference>
<dbReference type="SUPFAM" id="SSF143791">
    <property type="entry name" value="DUSP-like"/>
    <property type="match status" value="2"/>
</dbReference>
<dbReference type="Pfam" id="PF00443">
    <property type="entry name" value="UCH"/>
    <property type="match status" value="1"/>
</dbReference>
<feature type="domain" description="DUSP" evidence="19">
    <location>
        <begin position="728"/>
        <end position="848"/>
    </location>
</feature>
<dbReference type="GO" id="GO:0006508">
    <property type="term" value="P:proteolysis"/>
    <property type="evidence" value="ECO:0007669"/>
    <property type="project" value="UniProtKB-KW"/>
</dbReference>